<gene>
    <name evidence="1" type="ORF">MSG28_005516</name>
</gene>
<evidence type="ECO:0000313" key="1">
    <source>
        <dbReference type="EMBL" id="KAI8441830.1"/>
    </source>
</evidence>
<keyword evidence="2" id="KW-1185">Reference proteome</keyword>
<reference evidence="1 2" key="1">
    <citation type="journal article" date="2022" name="Genome Biol. Evol.">
        <title>The Spruce Budworm Genome: Reconstructing the Evolutionary History of Antifreeze Proteins.</title>
        <authorList>
            <person name="Beliveau C."/>
            <person name="Gagne P."/>
            <person name="Picq S."/>
            <person name="Vernygora O."/>
            <person name="Keeling C.I."/>
            <person name="Pinkney K."/>
            <person name="Doucet D."/>
            <person name="Wen F."/>
            <person name="Johnston J.S."/>
            <person name="Maaroufi H."/>
            <person name="Boyle B."/>
            <person name="Laroche J."/>
            <person name="Dewar K."/>
            <person name="Juretic N."/>
            <person name="Blackburn G."/>
            <person name="Nisole A."/>
            <person name="Brunet B."/>
            <person name="Brandao M."/>
            <person name="Lumley L."/>
            <person name="Duan J."/>
            <person name="Quan G."/>
            <person name="Lucarotti C.J."/>
            <person name="Roe A.D."/>
            <person name="Sperling F.A.H."/>
            <person name="Levesque R.C."/>
            <person name="Cusson M."/>
        </authorList>
    </citation>
    <scope>NUCLEOTIDE SEQUENCE [LARGE SCALE GENOMIC DNA]</scope>
    <source>
        <strain evidence="1">Glfc:IPQL:Cfum</strain>
    </source>
</reference>
<comment type="caution">
    <text evidence="1">The sequence shown here is derived from an EMBL/GenBank/DDBJ whole genome shotgun (WGS) entry which is preliminary data.</text>
</comment>
<dbReference type="Proteomes" id="UP001064048">
    <property type="component" value="Chromosome 9"/>
</dbReference>
<evidence type="ECO:0000313" key="2">
    <source>
        <dbReference type="Proteomes" id="UP001064048"/>
    </source>
</evidence>
<protein>
    <submittedName>
        <fullName evidence="1">Uncharacterized protein</fullName>
    </submittedName>
</protein>
<sequence length="77" mass="8390">MVVTSFGFWADQLGDGRAHILANMLTGESWQPQLKGSGETPYSRFGDGRAVLRSSVREMLASEAAHYLGCPPRAPRP</sequence>
<proteinExistence type="predicted"/>
<organism evidence="1 2">
    <name type="scientific">Choristoneura fumiferana</name>
    <name type="common">Spruce budworm moth</name>
    <name type="synonym">Archips fumiferana</name>
    <dbReference type="NCBI Taxonomy" id="7141"/>
    <lineage>
        <taxon>Eukaryota</taxon>
        <taxon>Metazoa</taxon>
        <taxon>Ecdysozoa</taxon>
        <taxon>Arthropoda</taxon>
        <taxon>Hexapoda</taxon>
        <taxon>Insecta</taxon>
        <taxon>Pterygota</taxon>
        <taxon>Neoptera</taxon>
        <taxon>Endopterygota</taxon>
        <taxon>Lepidoptera</taxon>
        <taxon>Glossata</taxon>
        <taxon>Ditrysia</taxon>
        <taxon>Tortricoidea</taxon>
        <taxon>Tortricidae</taxon>
        <taxon>Tortricinae</taxon>
        <taxon>Choristoneura</taxon>
    </lineage>
</organism>
<name>A0ACC0KZW5_CHOFU</name>
<dbReference type="EMBL" id="CM046109">
    <property type="protein sequence ID" value="KAI8441830.1"/>
    <property type="molecule type" value="Genomic_DNA"/>
</dbReference>
<accession>A0ACC0KZW5</accession>